<evidence type="ECO:0008006" key="3">
    <source>
        <dbReference type="Google" id="ProtNLM"/>
    </source>
</evidence>
<dbReference type="eggNOG" id="ENOG502ZZV8">
    <property type="taxonomic scope" value="Bacteria"/>
</dbReference>
<dbReference type="RefSeq" id="WP_006682764.1">
    <property type="nucleotide sequence ID" value="NZ_CAFB01000043.1"/>
</dbReference>
<dbReference type="Pfam" id="PF14334">
    <property type="entry name" value="DUF4390"/>
    <property type="match status" value="1"/>
</dbReference>
<evidence type="ECO:0000313" key="1">
    <source>
        <dbReference type="EMBL" id="CCD29583.1"/>
    </source>
</evidence>
<organism evidence="1 2">
    <name type="scientific">Candidatus Glomeribacter gigasporarum BEG34</name>
    <dbReference type="NCBI Taxonomy" id="1070319"/>
    <lineage>
        <taxon>Bacteria</taxon>
        <taxon>Pseudomonadati</taxon>
        <taxon>Pseudomonadota</taxon>
        <taxon>Betaproteobacteria</taxon>
        <taxon>Burkholderiales</taxon>
        <taxon>Burkholderiaceae</taxon>
        <taxon>Candidatus Glomeribacter</taxon>
    </lineage>
</organism>
<dbReference type="OrthoDB" id="5298153at2"/>
<reference evidence="1 2" key="1">
    <citation type="submission" date="2011-08" db="EMBL/GenBank/DDBJ databases">
        <title>The genome of the obligate endobacterium of an arbuscular mycorrhizal fungus reveals an interphylum network of nutritional interactions.</title>
        <authorList>
            <person name="Ghignone S."/>
            <person name="Salvioli A."/>
            <person name="Anca I."/>
            <person name="Lumini E."/>
            <person name="Ortu G."/>
            <person name="Petiti L."/>
            <person name="Cruveiller S."/>
            <person name="Bianciotto V."/>
            <person name="Piffanelli P."/>
            <person name="Lanfranco L."/>
            <person name="Bonfante P."/>
        </authorList>
    </citation>
    <scope>NUCLEOTIDE SEQUENCE [LARGE SCALE GENOMIC DNA]</scope>
    <source>
        <strain evidence="1 2">BEG34</strain>
    </source>
</reference>
<comment type="caution">
    <text evidence="1">The sequence shown here is derived from an EMBL/GenBank/DDBJ whole genome shotgun (WGS) entry which is preliminary data.</text>
</comment>
<dbReference type="InterPro" id="IPR025500">
    <property type="entry name" value="DUF4390"/>
</dbReference>
<dbReference type="EMBL" id="CAFB01000043">
    <property type="protein sequence ID" value="CCD29583.1"/>
    <property type="molecule type" value="Genomic_DNA"/>
</dbReference>
<dbReference type="Proteomes" id="UP000054051">
    <property type="component" value="Unassembled WGS sequence"/>
</dbReference>
<dbReference type="STRING" id="1070319.CAGGBEG34_260031"/>
<sequence>MLGGFGAYASAQAGAIEVRSAQLEADRNGWALDAHFYFTLNEHLAEAVNKGIPLYFTTGFTLTRARWYWFDERAVSVERSVRLAYQPLTRQYRISSGGLHFGLPTLTEALAVIQRLSGWHVIDRRAVHPGARYTASVRMILDTALMPKPFQINAINDRDWKLVSDWKSFDFKPSAFN</sequence>
<gene>
    <name evidence="1" type="ORF">CAGGBEG34_260031</name>
</gene>
<dbReference type="AlphaFoldDB" id="G2J9Y6"/>
<keyword evidence="2" id="KW-1185">Reference proteome</keyword>
<name>G2J9Y6_9BURK</name>
<protein>
    <recommendedName>
        <fullName evidence="3">Proline rich signal peptide protein</fullName>
    </recommendedName>
</protein>
<accession>G2J9Y6</accession>
<evidence type="ECO:0000313" key="2">
    <source>
        <dbReference type="Proteomes" id="UP000054051"/>
    </source>
</evidence>
<proteinExistence type="predicted"/>